<feature type="transmembrane region" description="Helical" evidence="1">
    <location>
        <begin position="7"/>
        <end position="28"/>
    </location>
</feature>
<proteinExistence type="predicted"/>
<evidence type="ECO:0000313" key="2">
    <source>
        <dbReference type="EMBL" id="UOO82952.1"/>
    </source>
</evidence>
<dbReference type="RefSeq" id="WP_244787154.1">
    <property type="nucleotide sequence ID" value="NZ_CP091508.1"/>
</dbReference>
<keyword evidence="1" id="KW-0812">Transmembrane</keyword>
<sequence length="136" mass="15719">MLKRPEEFIMAILAALWVVLTYFAADYFGAPTHTALLITALTLIWAVVFFIIWQRNASRMIWPIFLGLLVACWWPYLDWYAVSDILMPGASSDTIVITKPWYATWTFKIIIAVIPALFGYAVKWKFMRKQPVSNIP</sequence>
<evidence type="ECO:0000313" key="3">
    <source>
        <dbReference type="Proteomes" id="UP000829817"/>
    </source>
</evidence>
<dbReference type="Proteomes" id="UP000829817">
    <property type="component" value="Chromosome"/>
</dbReference>
<accession>A0ABY4DV96</accession>
<reference evidence="2 3" key="1">
    <citation type="journal article" date="2022" name="Res Sq">
        <title>Evolution of multicellular longitudinally dividing oral cavity symbionts (Neisseriaceae).</title>
        <authorList>
            <person name="Nyongesa S."/>
            <person name="Weber P."/>
            <person name="Bernet E."/>
            <person name="Pullido F."/>
            <person name="Nieckarz M."/>
            <person name="Delaby M."/>
            <person name="Nieves C."/>
            <person name="Viehboeck T."/>
            <person name="Krause N."/>
            <person name="Rivera-Millot A."/>
            <person name="Nakamura A."/>
            <person name="Vischer N."/>
            <person name="VanNieuwenhze M."/>
            <person name="Brun Y."/>
            <person name="Cava F."/>
            <person name="Bulgheresi S."/>
            <person name="Veyrier F."/>
        </authorList>
    </citation>
    <scope>NUCLEOTIDE SEQUENCE [LARGE SCALE GENOMIC DNA]</scope>
    <source>
        <strain evidence="2 3">CCUG 63373m</strain>
    </source>
</reference>
<feature type="transmembrane region" description="Helical" evidence="1">
    <location>
        <begin position="102"/>
        <end position="122"/>
    </location>
</feature>
<feature type="transmembrane region" description="Helical" evidence="1">
    <location>
        <begin position="34"/>
        <end position="53"/>
    </location>
</feature>
<evidence type="ECO:0000256" key="1">
    <source>
        <dbReference type="SAM" id="Phobius"/>
    </source>
</evidence>
<feature type="transmembrane region" description="Helical" evidence="1">
    <location>
        <begin position="60"/>
        <end position="82"/>
    </location>
</feature>
<gene>
    <name evidence="2" type="ORF">LVJ83_05690</name>
</gene>
<keyword evidence="1" id="KW-0472">Membrane</keyword>
<protein>
    <submittedName>
        <fullName evidence="2">Uncharacterized protein</fullName>
    </submittedName>
</protein>
<dbReference type="EMBL" id="CP091508">
    <property type="protein sequence ID" value="UOO82952.1"/>
    <property type="molecule type" value="Genomic_DNA"/>
</dbReference>
<keyword evidence="1" id="KW-1133">Transmembrane helix</keyword>
<organism evidence="2 3">
    <name type="scientific">Uruburuella testudinis</name>
    <dbReference type="NCBI Taxonomy" id="1282863"/>
    <lineage>
        <taxon>Bacteria</taxon>
        <taxon>Pseudomonadati</taxon>
        <taxon>Pseudomonadota</taxon>
        <taxon>Betaproteobacteria</taxon>
        <taxon>Neisseriales</taxon>
        <taxon>Neisseriaceae</taxon>
        <taxon>Uruburuella</taxon>
    </lineage>
</organism>
<name>A0ABY4DV96_9NEIS</name>
<keyword evidence="3" id="KW-1185">Reference proteome</keyword>